<protein>
    <submittedName>
        <fullName evidence="2">Uncharacterized protein</fullName>
    </submittedName>
</protein>
<dbReference type="Proteomes" id="UP000030147">
    <property type="component" value="Unassembled WGS sequence"/>
</dbReference>
<organism evidence="2 3">
    <name type="scientific">Pontibacillus yanchengensis Y32</name>
    <dbReference type="NCBI Taxonomy" id="1385514"/>
    <lineage>
        <taxon>Bacteria</taxon>
        <taxon>Bacillati</taxon>
        <taxon>Bacillota</taxon>
        <taxon>Bacilli</taxon>
        <taxon>Bacillales</taxon>
        <taxon>Bacillaceae</taxon>
        <taxon>Pontibacillus</taxon>
    </lineage>
</organism>
<accession>A0A0A2TGH4</accession>
<name>A0A0A2TGH4_9BACI</name>
<comment type="caution">
    <text evidence="2">The sequence shown here is derived from an EMBL/GenBank/DDBJ whole genome shotgun (WGS) entry which is preliminary data.</text>
</comment>
<evidence type="ECO:0000313" key="3">
    <source>
        <dbReference type="Proteomes" id="UP000030147"/>
    </source>
</evidence>
<dbReference type="EMBL" id="AVBF01000001">
    <property type="protein sequence ID" value="KGP74669.1"/>
    <property type="molecule type" value="Genomic_DNA"/>
</dbReference>
<evidence type="ECO:0000256" key="1">
    <source>
        <dbReference type="SAM" id="Phobius"/>
    </source>
</evidence>
<proteinExistence type="predicted"/>
<evidence type="ECO:0000313" key="2">
    <source>
        <dbReference type="EMBL" id="KGP74669.1"/>
    </source>
</evidence>
<sequence>MGGKSKVQKYMSYLCLSMLIIIIGGFLQLAVETIGMVLFWTFEIGGGLLLLYSYIMVRKYSNE</sequence>
<keyword evidence="3" id="KW-1185">Reference proteome</keyword>
<dbReference type="AlphaFoldDB" id="A0A0A2TGH4"/>
<keyword evidence="1" id="KW-0472">Membrane</keyword>
<keyword evidence="1" id="KW-0812">Transmembrane</keyword>
<reference evidence="2 3" key="1">
    <citation type="journal article" date="2015" name="Stand. Genomic Sci.">
        <title>High quality draft genome sequence of the moderately halophilic bacterium Pontibacillus yanchengensis Y32(T) and comparison among Pontibacillus genomes.</title>
        <authorList>
            <person name="Huang J."/>
            <person name="Qiao Z.X."/>
            <person name="Tang J.W."/>
            <person name="Wang G."/>
        </authorList>
    </citation>
    <scope>NUCLEOTIDE SEQUENCE [LARGE SCALE GENOMIC DNA]</scope>
    <source>
        <strain evidence="2 3">Y32</strain>
    </source>
</reference>
<gene>
    <name evidence="2" type="ORF">N782_00245</name>
</gene>
<dbReference type="STRING" id="1385514.N782_00245"/>
<dbReference type="RefSeq" id="WP_036815024.1">
    <property type="nucleotide sequence ID" value="NZ_AVBF01000001.1"/>
</dbReference>
<feature type="transmembrane region" description="Helical" evidence="1">
    <location>
        <begin position="37"/>
        <end position="57"/>
    </location>
</feature>
<feature type="transmembrane region" description="Helical" evidence="1">
    <location>
        <begin position="12"/>
        <end position="31"/>
    </location>
</feature>
<keyword evidence="1" id="KW-1133">Transmembrane helix</keyword>